<dbReference type="InterPro" id="IPR025110">
    <property type="entry name" value="AMP-bd_C"/>
</dbReference>
<dbReference type="Pfam" id="PF13193">
    <property type="entry name" value="AMP-binding_C"/>
    <property type="match status" value="1"/>
</dbReference>
<dbReference type="Proteomes" id="UP000885797">
    <property type="component" value="Unassembled WGS sequence"/>
</dbReference>
<dbReference type="SUPFAM" id="SSF56801">
    <property type="entry name" value="Acetyl-CoA synthetase-like"/>
    <property type="match status" value="1"/>
</dbReference>
<evidence type="ECO:0000259" key="3">
    <source>
        <dbReference type="Pfam" id="PF13193"/>
    </source>
</evidence>
<comment type="caution">
    <text evidence="4">The sequence shown here is derived from an EMBL/GenBank/DDBJ whole genome shotgun (WGS) entry which is preliminary data.</text>
</comment>
<dbReference type="InterPro" id="IPR045851">
    <property type="entry name" value="AMP-bd_C_sf"/>
</dbReference>
<evidence type="ECO:0000313" key="4">
    <source>
        <dbReference type="EMBL" id="HFC46588.1"/>
    </source>
</evidence>
<dbReference type="GO" id="GO:0031956">
    <property type="term" value="F:medium-chain fatty acid-CoA ligase activity"/>
    <property type="evidence" value="ECO:0007669"/>
    <property type="project" value="TreeGrafter"/>
</dbReference>
<dbReference type="GO" id="GO:0006631">
    <property type="term" value="P:fatty acid metabolic process"/>
    <property type="evidence" value="ECO:0007669"/>
    <property type="project" value="TreeGrafter"/>
</dbReference>
<comment type="similarity">
    <text evidence="1">Belongs to the ATP-dependent AMP-binding enzyme family.</text>
</comment>
<gene>
    <name evidence="4" type="ORF">ENJ63_01760</name>
</gene>
<protein>
    <submittedName>
        <fullName evidence="4">Long-chain fatty acid--CoA ligase</fullName>
    </submittedName>
</protein>
<name>A0A7V2WT01_9BACT</name>
<keyword evidence="2 4" id="KW-0436">Ligase</keyword>
<accession>A0A7V2WT01</accession>
<proteinExistence type="inferred from homology"/>
<sequence length="122" mass="13697">CFISGRGKNLIVTPAGKNVYPEEIEAILCESPHILEAMVYGRPLPTGGEEVRALIVPDYETIGKLYKGPLSESKINGLISKDVKRTNKVLAGYKRIKSFQIRDEEFPKTSTRKIKRHLIQVT</sequence>
<dbReference type="AlphaFoldDB" id="A0A7V2WT01"/>
<feature type="domain" description="AMP-binding enzyme C-terminal" evidence="3">
    <location>
        <begin position="23"/>
        <end position="113"/>
    </location>
</feature>
<evidence type="ECO:0000256" key="2">
    <source>
        <dbReference type="ARBA" id="ARBA00022598"/>
    </source>
</evidence>
<feature type="non-terminal residue" evidence="4">
    <location>
        <position position="1"/>
    </location>
</feature>
<organism evidence="4">
    <name type="scientific">Dissulfuribacter thermophilus</name>
    <dbReference type="NCBI Taxonomy" id="1156395"/>
    <lineage>
        <taxon>Bacteria</taxon>
        <taxon>Pseudomonadati</taxon>
        <taxon>Thermodesulfobacteriota</taxon>
        <taxon>Dissulfuribacteria</taxon>
        <taxon>Dissulfuribacterales</taxon>
        <taxon>Dissulfuribacteraceae</taxon>
        <taxon>Dissulfuribacter</taxon>
    </lineage>
</organism>
<reference evidence="4" key="1">
    <citation type="journal article" date="2020" name="mSystems">
        <title>Genome- and Community-Level Interaction Insights into Carbon Utilization and Element Cycling Functions of Hydrothermarchaeota in Hydrothermal Sediment.</title>
        <authorList>
            <person name="Zhou Z."/>
            <person name="Liu Y."/>
            <person name="Xu W."/>
            <person name="Pan J."/>
            <person name="Luo Z.H."/>
            <person name="Li M."/>
        </authorList>
    </citation>
    <scope>NUCLEOTIDE SEQUENCE [LARGE SCALE GENOMIC DNA]</scope>
    <source>
        <strain evidence="4">HyVt-503</strain>
    </source>
</reference>
<dbReference type="EMBL" id="DRND01000147">
    <property type="protein sequence ID" value="HFC46588.1"/>
    <property type="molecule type" value="Genomic_DNA"/>
</dbReference>
<evidence type="ECO:0000256" key="1">
    <source>
        <dbReference type="ARBA" id="ARBA00006432"/>
    </source>
</evidence>
<dbReference type="Gene3D" id="3.30.300.30">
    <property type="match status" value="1"/>
</dbReference>
<dbReference type="PANTHER" id="PTHR43201:SF5">
    <property type="entry name" value="MEDIUM-CHAIN ACYL-COA LIGASE ACSF2, MITOCHONDRIAL"/>
    <property type="match status" value="1"/>
</dbReference>
<dbReference type="PANTHER" id="PTHR43201">
    <property type="entry name" value="ACYL-COA SYNTHETASE"/>
    <property type="match status" value="1"/>
</dbReference>